<feature type="region of interest" description="Disordered" evidence="4">
    <location>
        <begin position="400"/>
        <end position="419"/>
    </location>
</feature>
<dbReference type="Pfam" id="PF08585">
    <property type="entry name" value="RMI1_N_C"/>
    <property type="match status" value="1"/>
</dbReference>
<evidence type="ECO:0000256" key="4">
    <source>
        <dbReference type="SAM" id="MobiDB-lite"/>
    </source>
</evidence>
<comment type="similarity">
    <text evidence="1">Belongs to the RMI1 family.</text>
</comment>
<evidence type="ECO:0000256" key="3">
    <source>
        <dbReference type="ARBA" id="ARBA00077519"/>
    </source>
</evidence>
<proteinExistence type="inferred from homology"/>
<sequence>MLRRHLRLPSSSEDDEDAPPPQTLITPNPNTLLEISDDDFLDVPDDLSPPVVEAPPGRAGDSADAPGGMEEERDGFTREIDDFLRSLGLRLRPEWLESCAATLMASGSDFSRLDVAGRAKRCFEQFLISDMNTSGAGVLPEYVHRLHKTELEGPFALQIDEIVNISAPIRERYHEVPVGYKRCLKLSMTDGVQRVFGMEYRPIKELEVLASSGLKVVVHNVHIRRGLLMLVPEIFTVLGGLVEDLDAARKRLVAEVNKPPRGKRKRGNISPLSTRACLAAWPSNNVLDGVARDDAVIYACVGTSQNCHAVRLVHEEMSVRKGQCMRKAVGERISHEHGVVGVMNSLISEGIELHIITMAAIWYLQLGSLDAMTKLLLCDPVVMVSSRGNNLDLDASNEDLVPVEEGPSSGAPHDDLELPSYDDDEVEEVCKSSEIWWYSSSGTGLSCLELIFRCSGNIIREGNPSNSGRGRGNRYLFVEVIKSTKIADREEAIWAVDSCHFAAGTNLVSAGIVTARTTIPEFVELGTTIQDDPCIVRHSNEVVAAQSARIPLREEYSAHIEENITEGPACHGNRSDMLSNSTHNPLSTMEHAHSSDVEDAVEIEHPLILSDLDSIPFTYLACLFAKWTTEKDKIPPIHGRIKCFLTGVKGFQFKERRTYELSVYVDDGSLISEVLIDHKVVQNGIGHSPEEVTAALSSTEKRIVADMRETMKKFQLFLAKFEVHNGGASVDGSSGYYFIASMTMNTAMRCYHRLSAYNACDLRGGWYRR</sequence>
<evidence type="ECO:0000256" key="1">
    <source>
        <dbReference type="ARBA" id="ARBA00006395"/>
    </source>
</evidence>
<dbReference type="AlphaFoldDB" id="A0A8J5I3U8"/>
<dbReference type="PANTHER" id="PTHR14790:SF15">
    <property type="entry name" value="RECQ-MEDIATED GENOME INSTABILITY PROTEIN 1"/>
    <property type="match status" value="1"/>
</dbReference>
<dbReference type="Pfam" id="PF16099">
    <property type="entry name" value="RMI1_C"/>
    <property type="match status" value="1"/>
</dbReference>
<feature type="domain" description="RecQ mediated genome instability protein 1 OB-fold" evidence="5">
    <location>
        <begin position="140"/>
        <end position="250"/>
    </location>
</feature>
<evidence type="ECO:0000259" key="5">
    <source>
        <dbReference type="Pfam" id="PF08585"/>
    </source>
</evidence>
<evidence type="ECO:0000259" key="6">
    <source>
        <dbReference type="Pfam" id="PF16099"/>
    </source>
</evidence>
<feature type="domain" description="RecQ-mediated genome instability protein 1 C-terminal OB-fold" evidence="6">
    <location>
        <begin position="616"/>
        <end position="722"/>
    </location>
</feature>
<dbReference type="GO" id="GO:0000712">
    <property type="term" value="P:resolution of meiotic recombination intermediates"/>
    <property type="evidence" value="ECO:0007669"/>
    <property type="project" value="TreeGrafter"/>
</dbReference>
<dbReference type="EMBL" id="JACMSC010000003">
    <property type="protein sequence ID" value="KAG6527470.1"/>
    <property type="molecule type" value="Genomic_DNA"/>
</dbReference>
<dbReference type="GO" id="GO:0031422">
    <property type="term" value="C:RecQ family helicase-topoisomerase III complex"/>
    <property type="evidence" value="ECO:0007669"/>
    <property type="project" value="TreeGrafter"/>
</dbReference>
<dbReference type="InterPro" id="IPR013894">
    <property type="entry name" value="RMI1_OB"/>
</dbReference>
<dbReference type="InterPro" id="IPR032199">
    <property type="entry name" value="RMI1_C"/>
</dbReference>
<name>A0A8J5I3U8_ZINOF</name>
<keyword evidence="8" id="KW-1185">Reference proteome</keyword>
<gene>
    <name evidence="7" type="ORF">ZIOFF_009572</name>
</gene>
<dbReference type="Proteomes" id="UP000734854">
    <property type="component" value="Unassembled WGS sequence"/>
</dbReference>
<dbReference type="PANTHER" id="PTHR14790">
    <property type="entry name" value="RECQ-MEDIATED GENOME INSTABILITY PROTEIN 1 RMI1"/>
    <property type="match status" value="1"/>
</dbReference>
<dbReference type="InterPro" id="IPR042470">
    <property type="entry name" value="RMI1_N_C_sf"/>
</dbReference>
<dbReference type="GO" id="GO:0000724">
    <property type="term" value="P:double-strand break repair via homologous recombination"/>
    <property type="evidence" value="ECO:0007669"/>
    <property type="project" value="TreeGrafter"/>
</dbReference>
<reference evidence="7 8" key="1">
    <citation type="submission" date="2020-08" db="EMBL/GenBank/DDBJ databases">
        <title>Plant Genome Project.</title>
        <authorList>
            <person name="Zhang R.-G."/>
        </authorList>
    </citation>
    <scope>NUCLEOTIDE SEQUENCE [LARGE SCALE GENOMIC DNA]</scope>
    <source>
        <tissue evidence="7">Rhizome</tissue>
    </source>
</reference>
<dbReference type="SMART" id="SM01161">
    <property type="entry name" value="DUF1767"/>
    <property type="match status" value="1"/>
</dbReference>
<comment type="caution">
    <text evidence="7">The sequence shown here is derived from an EMBL/GenBank/DDBJ whole genome shotgun (WGS) entry which is preliminary data.</text>
</comment>
<protein>
    <recommendedName>
        <fullName evidence="2">RecQ-mediated genome instability protein 1</fullName>
    </recommendedName>
    <alternativeName>
        <fullName evidence="3">BLM-associated protein of 75 kDa homolog</fullName>
    </alternativeName>
</protein>
<dbReference type="Gene3D" id="2.40.50.770">
    <property type="entry name" value="RecQ-mediated genome instability protein Rmi1, C-terminal domain"/>
    <property type="match status" value="1"/>
</dbReference>
<dbReference type="GO" id="GO:0000166">
    <property type="term" value="F:nucleotide binding"/>
    <property type="evidence" value="ECO:0007669"/>
    <property type="project" value="InterPro"/>
</dbReference>
<evidence type="ECO:0000256" key="2">
    <source>
        <dbReference type="ARBA" id="ARBA00018987"/>
    </source>
</evidence>
<accession>A0A8J5I3U8</accession>
<dbReference type="FunFam" id="2.40.50.770:FF:000004">
    <property type="entry name" value="RecQ-mediated instability protein (DUF1767)"/>
    <property type="match status" value="1"/>
</dbReference>
<feature type="compositionally biased region" description="Acidic residues" evidence="4">
    <location>
        <begin position="35"/>
        <end position="45"/>
    </location>
</feature>
<dbReference type="GO" id="GO:0016604">
    <property type="term" value="C:nuclear body"/>
    <property type="evidence" value="ECO:0007669"/>
    <property type="project" value="TreeGrafter"/>
</dbReference>
<evidence type="ECO:0000313" key="8">
    <source>
        <dbReference type="Proteomes" id="UP000734854"/>
    </source>
</evidence>
<feature type="region of interest" description="Disordered" evidence="4">
    <location>
        <begin position="1"/>
        <end position="75"/>
    </location>
</feature>
<evidence type="ECO:0000313" key="7">
    <source>
        <dbReference type="EMBL" id="KAG6527470.1"/>
    </source>
</evidence>
<organism evidence="7 8">
    <name type="scientific">Zingiber officinale</name>
    <name type="common">Ginger</name>
    <name type="synonym">Amomum zingiber</name>
    <dbReference type="NCBI Taxonomy" id="94328"/>
    <lineage>
        <taxon>Eukaryota</taxon>
        <taxon>Viridiplantae</taxon>
        <taxon>Streptophyta</taxon>
        <taxon>Embryophyta</taxon>
        <taxon>Tracheophyta</taxon>
        <taxon>Spermatophyta</taxon>
        <taxon>Magnoliopsida</taxon>
        <taxon>Liliopsida</taxon>
        <taxon>Zingiberales</taxon>
        <taxon>Zingiberaceae</taxon>
        <taxon>Zingiber</taxon>
    </lineage>
</organism>
<feature type="compositionally biased region" description="Polar residues" evidence="4">
    <location>
        <begin position="23"/>
        <end position="33"/>
    </location>
</feature>